<dbReference type="CDD" id="cd01879">
    <property type="entry name" value="FeoB"/>
    <property type="match status" value="1"/>
</dbReference>
<evidence type="ECO:0000256" key="14">
    <source>
        <dbReference type="NCBIfam" id="TIGR00437"/>
    </source>
</evidence>
<evidence type="ECO:0000256" key="3">
    <source>
        <dbReference type="ARBA" id="ARBA00022475"/>
    </source>
</evidence>
<gene>
    <name evidence="23" type="primary">feoB</name>
    <name evidence="23" type="ORF">EYH21_02365</name>
</gene>
<evidence type="ECO:0000256" key="4">
    <source>
        <dbReference type="ARBA" id="ARBA00022496"/>
    </source>
</evidence>
<dbReference type="Pfam" id="PF02421">
    <property type="entry name" value="FeoB_N"/>
    <property type="match status" value="1"/>
</dbReference>
<dbReference type="NCBIfam" id="TIGR00231">
    <property type="entry name" value="small_GTP"/>
    <property type="match status" value="1"/>
</dbReference>
<keyword evidence="2" id="KW-0813">Transport</keyword>
<dbReference type="SUPFAM" id="SSF52540">
    <property type="entry name" value="P-loop containing nucleoside triphosphate hydrolases"/>
    <property type="match status" value="1"/>
</dbReference>
<feature type="transmembrane region" description="Helical" evidence="18">
    <location>
        <begin position="558"/>
        <end position="580"/>
    </location>
</feature>
<name>A0A832ZJ77_9EURY</name>
<sequence>MEDEKIVALVGQPNVGKTTIFNELTGMTQQVGNWPGVTVEKKEGTMVYRGTKFHVIDLPGIYSLKADSLDQKIARDFIIENKDAILVDVIDTNNLNRNLYLTLQLIELGRSPILCLNFIDEAEKYDISVDKEKLSERLGGLPVVKTSGRYKIGIEDLKEAIYNYRPIPCEIRYSPLLENTIDKIVEKLEKYSLPTDGKFKDVPKRWLAISFLEGDPEVLELFKKNEDLFNEARKIKEELEREIRHDAESYVAEERYKKVDEILKGIWKENVVIFDDIDKILLHPVYGVIIFAMVMYIVYSVVIGLGNICIEYIEMFFEYLGDYLRGVIPELYQGVVIEGIIGGVGTVLTFFPYVAFMMLALSFLESVGYLARVSALFHNIMAKLGLSGGSTIPLLISFGCNVPGLLAARTIPDPLRRLATILVAPLVPCSARFVVIGFMATAFFANYAPLFAIAVVGISLLLLVLVSYVIGKYIVKGKPEDPIFELPPFRLPDWNYILKRTWAYTKHFLIRAGTIILAGSILFYYLVNYPSPDNSYGMLLGKMIEPITKLMGIDWRGALALLFGIIAKELVVSALEIAYGGNIVEALTPLQAFVLTLVTVLYIPCLATIATLFYETGKNIRWTLFAVGYNITLATLVGILVYNIGRLLGFT</sequence>
<evidence type="ECO:0000256" key="17">
    <source>
        <dbReference type="SAM" id="Coils"/>
    </source>
</evidence>
<dbReference type="NCBIfam" id="TIGR00437">
    <property type="entry name" value="feoB"/>
    <property type="match status" value="1"/>
</dbReference>
<dbReference type="PANTHER" id="PTHR43185">
    <property type="entry name" value="FERROUS IRON TRANSPORT PROTEIN B"/>
    <property type="match status" value="1"/>
</dbReference>
<feature type="binding site" evidence="16">
    <location>
        <position position="26"/>
    </location>
    <ligand>
        <name>Mg(2+)</name>
        <dbReference type="ChEBI" id="CHEBI:18420"/>
        <label>2</label>
    </ligand>
</feature>
<keyword evidence="16" id="KW-0460">Magnesium</keyword>
<feature type="transmembrane region" description="Helical" evidence="18">
    <location>
        <begin position="418"/>
        <end position="444"/>
    </location>
</feature>
<protein>
    <recommendedName>
        <fullName evidence="13 14">Ferrous iron transport protein B</fullName>
    </recommendedName>
</protein>
<dbReference type="Pfam" id="PF07670">
    <property type="entry name" value="Gate"/>
    <property type="match status" value="2"/>
</dbReference>
<dbReference type="InterPro" id="IPR041069">
    <property type="entry name" value="FeoB_Cyto"/>
</dbReference>
<dbReference type="InterPro" id="IPR027417">
    <property type="entry name" value="P-loop_NTPase"/>
</dbReference>
<evidence type="ECO:0000313" key="24">
    <source>
        <dbReference type="Proteomes" id="UP000618343"/>
    </source>
</evidence>
<feature type="binding site" evidence="15">
    <location>
        <begin position="117"/>
        <end position="120"/>
    </location>
    <ligand>
        <name>GTP</name>
        <dbReference type="ChEBI" id="CHEBI:37565"/>
        <label>1</label>
    </ligand>
</feature>
<evidence type="ECO:0000313" key="23">
    <source>
        <dbReference type="EMBL" id="HIP91126.1"/>
    </source>
</evidence>
<feature type="transmembrane region" description="Helical" evidence="18">
    <location>
        <begin position="508"/>
        <end position="527"/>
    </location>
</feature>
<feature type="transmembrane region" description="Helical" evidence="18">
    <location>
        <begin position="620"/>
        <end position="642"/>
    </location>
</feature>
<dbReference type="InterPro" id="IPR030389">
    <property type="entry name" value="G_FEOB_dom"/>
</dbReference>
<dbReference type="InterPro" id="IPR050860">
    <property type="entry name" value="FeoB_GTPase"/>
</dbReference>
<dbReference type="InterPro" id="IPR005225">
    <property type="entry name" value="Small_GTP-bd"/>
</dbReference>
<dbReference type="GO" id="GO:0005886">
    <property type="term" value="C:plasma membrane"/>
    <property type="evidence" value="ECO:0007669"/>
    <property type="project" value="UniProtKB-SubCell"/>
</dbReference>
<evidence type="ECO:0000256" key="1">
    <source>
        <dbReference type="ARBA" id="ARBA00004429"/>
    </source>
</evidence>
<reference evidence="23" key="1">
    <citation type="journal article" date="2020" name="ISME J.">
        <title>Gammaproteobacteria mediating utilization of methyl-, sulfur- and petroleum organic compounds in deep ocean hydrothermal plumes.</title>
        <authorList>
            <person name="Zhou Z."/>
            <person name="Liu Y."/>
            <person name="Pan J."/>
            <person name="Cron B.R."/>
            <person name="Toner B.M."/>
            <person name="Anantharaman K."/>
            <person name="Breier J.A."/>
            <person name="Dick G.J."/>
            <person name="Li M."/>
        </authorList>
    </citation>
    <scope>NUCLEOTIDE SEQUENCE</scope>
    <source>
        <strain evidence="23">SZUA-1471</strain>
    </source>
</reference>
<keyword evidence="5" id="KW-0997">Cell inner membrane</keyword>
<evidence type="ECO:0000256" key="13">
    <source>
        <dbReference type="ARBA" id="ARBA00031200"/>
    </source>
</evidence>
<comment type="subcellular location">
    <subcellularLocation>
        <location evidence="1">Cell inner membrane</location>
        <topology evidence="1">Multi-pass membrane protein</topology>
    </subcellularLocation>
</comment>
<dbReference type="InterPro" id="IPR011640">
    <property type="entry name" value="Fe2_transport_prot_B_C"/>
</dbReference>
<evidence type="ECO:0000259" key="22">
    <source>
        <dbReference type="Pfam" id="PF17910"/>
    </source>
</evidence>
<feature type="transmembrane region" description="Helical" evidence="18">
    <location>
        <begin position="331"/>
        <end position="364"/>
    </location>
</feature>
<dbReference type="GO" id="GO:0005525">
    <property type="term" value="F:GTP binding"/>
    <property type="evidence" value="ECO:0007669"/>
    <property type="project" value="UniProtKB-KW"/>
</dbReference>
<evidence type="ECO:0000256" key="15">
    <source>
        <dbReference type="PIRSR" id="PIRSR603373-1"/>
    </source>
</evidence>
<dbReference type="Pfam" id="PF17910">
    <property type="entry name" value="FeoB_Cyto"/>
    <property type="match status" value="1"/>
</dbReference>
<keyword evidence="17" id="KW-0175">Coiled coil</keyword>
<dbReference type="InterPro" id="IPR003373">
    <property type="entry name" value="Fe2_transport_prot-B"/>
</dbReference>
<feature type="domain" description="Nucleoside transporter/FeoB GTPase Gate" evidence="21">
    <location>
        <begin position="347"/>
        <end position="440"/>
    </location>
</feature>
<keyword evidence="8 18" id="KW-1133">Transmembrane helix</keyword>
<evidence type="ECO:0000256" key="12">
    <source>
        <dbReference type="ARBA" id="ARBA00023136"/>
    </source>
</evidence>
<evidence type="ECO:0000256" key="5">
    <source>
        <dbReference type="ARBA" id="ARBA00022519"/>
    </source>
</evidence>
<dbReference type="Gene3D" id="3.40.50.300">
    <property type="entry name" value="P-loop containing nucleotide triphosphate hydrolases"/>
    <property type="match status" value="1"/>
</dbReference>
<dbReference type="GO" id="GO:0046872">
    <property type="term" value="F:metal ion binding"/>
    <property type="evidence" value="ECO:0007669"/>
    <property type="project" value="UniProtKB-KW"/>
</dbReference>
<evidence type="ECO:0000256" key="10">
    <source>
        <dbReference type="ARBA" id="ARBA00023065"/>
    </source>
</evidence>
<keyword evidence="16" id="KW-0479">Metal-binding</keyword>
<evidence type="ECO:0000256" key="2">
    <source>
        <dbReference type="ARBA" id="ARBA00022448"/>
    </source>
</evidence>
<evidence type="ECO:0000259" key="20">
    <source>
        <dbReference type="Pfam" id="PF07664"/>
    </source>
</evidence>
<feature type="transmembrane region" description="Helical" evidence="18">
    <location>
        <begin position="592"/>
        <end position="614"/>
    </location>
</feature>
<feature type="transmembrane region" description="Helical" evidence="18">
    <location>
        <begin position="384"/>
        <end position="406"/>
    </location>
</feature>
<evidence type="ECO:0000256" key="6">
    <source>
        <dbReference type="ARBA" id="ARBA00022692"/>
    </source>
</evidence>
<keyword evidence="11 15" id="KW-0342">GTP-binding</keyword>
<feature type="binding site" evidence="16">
    <location>
        <position position="25"/>
    </location>
    <ligand>
        <name>Mg(2+)</name>
        <dbReference type="ChEBI" id="CHEBI:18420"/>
        <label>2</label>
    </ligand>
</feature>
<evidence type="ECO:0000256" key="16">
    <source>
        <dbReference type="PIRSR" id="PIRSR603373-2"/>
    </source>
</evidence>
<evidence type="ECO:0000256" key="11">
    <source>
        <dbReference type="ARBA" id="ARBA00023134"/>
    </source>
</evidence>
<proteinExistence type="predicted"/>
<feature type="coiled-coil region" evidence="17">
    <location>
        <begin position="218"/>
        <end position="245"/>
    </location>
</feature>
<evidence type="ECO:0000256" key="9">
    <source>
        <dbReference type="ARBA" id="ARBA00023004"/>
    </source>
</evidence>
<feature type="domain" description="FeoB cytosolic helical" evidence="22">
    <location>
        <begin position="173"/>
        <end position="265"/>
    </location>
</feature>
<feature type="domain" description="FeoB-type G" evidence="19">
    <location>
        <begin position="7"/>
        <end position="161"/>
    </location>
</feature>
<feature type="transmembrane region" description="Helical" evidence="18">
    <location>
        <begin position="285"/>
        <end position="310"/>
    </location>
</feature>
<feature type="binding site" evidence="15">
    <location>
        <begin position="36"/>
        <end position="40"/>
    </location>
    <ligand>
        <name>GTP</name>
        <dbReference type="ChEBI" id="CHEBI:37565"/>
        <label>1</label>
    </ligand>
</feature>
<feature type="transmembrane region" description="Helical" evidence="18">
    <location>
        <begin position="450"/>
        <end position="470"/>
    </location>
</feature>
<organism evidence="23 24">
    <name type="scientific">Methanothermococcus okinawensis</name>
    <dbReference type="NCBI Taxonomy" id="155863"/>
    <lineage>
        <taxon>Archaea</taxon>
        <taxon>Methanobacteriati</taxon>
        <taxon>Methanobacteriota</taxon>
        <taxon>Methanomada group</taxon>
        <taxon>Methanococci</taxon>
        <taxon>Methanococcales</taxon>
        <taxon>Methanococcaceae</taxon>
        <taxon>Methanothermococcus</taxon>
    </lineage>
</organism>
<feature type="binding site" evidence="15">
    <location>
        <begin position="11"/>
        <end position="18"/>
    </location>
    <ligand>
        <name>GTP</name>
        <dbReference type="ChEBI" id="CHEBI:37565"/>
        <label>1</label>
    </ligand>
</feature>
<comment type="caution">
    <text evidence="23">The sequence shown here is derived from an EMBL/GenBank/DDBJ whole genome shotgun (WGS) entry which is preliminary data.</text>
</comment>
<dbReference type="PANTHER" id="PTHR43185:SF1">
    <property type="entry name" value="FE(2+) TRANSPORTER FEOB"/>
    <property type="match status" value="1"/>
</dbReference>
<dbReference type="InterPro" id="IPR011642">
    <property type="entry name" value="Gate_dom"/>
</dbReference>
<keyword evidence="10" id="KW-0406">Ion transport</keyword>
<keyword evidence="4" id="KW-0410">Iron transport</keyword>
<keyword evidence="6 18" id="KW-0812">Transmembrane</keyword>
<accession>A0A832ZJ77</accession>
<dbReference type="Proteomes" id="UP000618343">
    <property type="component" value="Unassembled WGS sequence"/>
</dbReference>
<dbReference type="Pfam" id="PF07664">
    <property type="entry name" value="FeoB_C"/>
    <property type="match status" value="1"/>
</dbReference>
<dbReference type="PRINTS" id="PR00326">
    <property type="entry name" value="GTP1OBG"/>
</dbReference>
<dbReference type="Gene3D" id="1.10.287.1770">
    <property type="match status" value="1"/>
</dbReference>
<feature type="domain" description="Nucleoside transporter/FeoB GTPase Gate" evidence="21">
    <location>
        <begin position="509"/>
        <end position="617"/>
    </location>
</feature>
<evidence type="ECO:0000256" key="8">
    <source>
        <dbReference type="ARBA" id="ARBA00022989"/>
    </source>
</evidence>
<feature type="binding site" evidence="15">
    <location>
        <begin position="57"/>
        <end position="60"/>
    </location>
    <ligand>
        <name>GTP</name>
        <dbReference type="ChEBI" id="CHEBI:37565"/>
        <label>1</label>
    </ligand>
</feature>
<evidence type="ECO:0000259" key="19">
    <source>
        <dbReference type="Pfam" id="PF02421"/>
    </source>
</evidence>
<keyword evidence="7 15" id="KW-0547">Nucleotide-binding</keyword>
<dbReference type="GO" id="GO:0015093">
    <property type="term" value="F:ferrous iron transmembrane transporter activity"/>
    <property type="evidence" value="ECO:0007669"/>
    <property type="project" value="UniProtKB-UniRule"/>
</dbReference>
<evidence type="ECO:0000259" key="21">
    <source>
        <dbReference type="Pfam" id="PF07670"/>
    </source>
</evidence>
<keyword evidence="9" id="KW-0408">Iron</keyword>
<evidence type="ECO:0000256" key="18">
    <source>
        <dbReference type="SAM" id="Phobius"/>
    </source>
</evidence>
<dbReference type="FunFam" id="3.40.50.300:FF:000426">
    <property type="entry name" value="Ferrous iron transport protein B"/>
    <property type="match status" value="1"/>
</dbReference>
<keyword evidence="3" id="KW-1003">Cell membrane</keyword>
<dbReference type="EMBL" id="DQUO01000025">
    <property type="protein sequence ID" value="HIP91126.1"/>
    <property type="molecule type" value="Genomic_DNA"/>
</dbReference>
<feature type="domain" description="Ferrous iron transport protein B C-terminal" evidence="20">
    <location>
        <begin position="454"/>
        <end position="502"/>
    </location>
</feature>
<evidence type="ECO:0000256" key="7">
    <source>
        <dbReference type="ARBA" id="ARBA00022741"/>
    </source>
</evidence>
<dbReference type="AlphaFoldDB" id="A0A832ZJ77"/>
<keyword evidence="12 18" id="KW-0472">Membrane</keyword>
<feature type="binding site" evidence="16">
    <location>
        <position position="22"/>
    </location>
    <ligand>
        <name>Mg(2+)</name>
        <dbReference type="ChEBI" id="CHEBI:18420"/>
        <label>1</label>
    </ligand>
</feature>
<dbReference type="InterPro" id="IPR006073">
    <property type="entry name" value="GTP-bd"/>
</dbReference>